<evidence type="ECO:0000313" key="1">
    <source>
        <dbReference type="EMBL" id="MFD1047429.1"/>
    </source>
</evidence>
<sequence length="62" mass="7159">MTADLDVAALRKDFPILQRTIRDGKTLHYIDWDARDGFASTLRLRQYPDIAPVIIDPRFGWG</sequence>
<organism evidence="1 2">
    <name type="scientific">Kibdelosporangium lantanae</name>
    <dbReference type="NCBI Taxonomy" id="1497396"/>
    <lineage>
        <taxon>Bacteria</taxon>
        <taxon>Bacillati</taxon>
        <taxon>Actinomycetota</taxon>
        <taxon>Actinomycetes</taxon>
        <taxon>Pseudonocardiales</taxon>
        <taxon>Pseudonocardiaceae</taxon>
        <taxon>Kibdelosporangium</taxon>
    </lineage>
</organism>
<proteinExistence type="predicted"/>
<protein>
    <submittedName>
        <fullName evidence="1">Uncharacterized protein</fullName>
    </submittedName>
</protein>
<name>A0ABW3MCV2_9PSEU</name>
<evidence type="ECO:0000313" key="2">
    <source>
        <dbReference type="Proteomes" id="UP001597045"/>
    </source>
</evidence>
<accession>A0ABW3MCV2</accession>
<comment type="caution">
    <text evidence="1">The sequence shown here is derived from an EMBL/GenBank/DDBJ whole genome shotgun (WGS) entry which is preliminary data.</text>
</comment>
<reference evidence="2" key="1">
    <citation type="journal article" date="2019" name="Int. J. Syst. Evol. Microbiol.">
        <title>The Global Catalogue of Microorganisms (GCM) 10K type strain sequencing project: providing services to taxonomists for standard genome sequencing and annotation.</title>
        <authorList>
            <consortium name="The Broad Institute Genomics Platform"/>
            <consortium name="The Broad Institute Genome Sequencing Center for Infectious Disease"/>
            <person name="Wu L."/>
            <person name="Ma J."/>
        </authorList>
    </citation>
    <scope>NUCLEOTIDE SEQUENCE [LARGE SCALE GENOMIC DNA]</scope>
    <source>
        <strain evidence="2">JCM 31486</strain>
    </source>
</reference>
<feature type="non-terminal residue" evidence="1">
    <location>
        <position position="62"/>
    </location>
</feature>
<dbReference type="Proteomes" id="UP001597045">
    <property type="component" value="Unassembled WGS sequence"/>
</dbReference>
<gene>
    <name evidence="1" type="ORF">ACFQ1S_18710</name>
</gene>
<dbReference type="EMBL" id="JBHTIS010001067">
    <property type="protein sequence ID" value="MFD1047429.1"/>
    <property type="molecule type" value="Genomic_DNA"/>
</dbReference>
<keyword evidence="2" id="KW-1185">Reference proteome</keyword>